<dbReference type="InterPro" id="IPR053157">
    <property type="entry name" value="Sterol_Uptake_Regulator"/>
</dbReference>
<evidence type="ECO:0000313" key="2">
    <source>
        <dbReference type="Proteomes" id="UP001152130"/>
    </source>
</evidence>
<sequence length="241" mass="27391">MHLRTVENLMADSYLQTATHLRRRALRGFNQHIDDNSETNSTSQFFFASLLALHYLAETVTDLGDRNFAVSLDCTLNYFRLHRGARIMGERANASFSTSPVAQWMIDASREGLEEAKTNSQGYTILTSMLEISELNEDSRKACGEAVDALNFVKRKVGGPNGWGVHSMMAWSNLIPWRFLTLLEKYIPEALVILAHYAVLMHRFRTFWCFNDLGKRLVDGISGALAGYWASWLPKLEDDVY</sequence>
<evidence type="ECO:0000313" key="1">
    <source>
        <dbReference type="EMBL" id="KAJ4024624.1"/>
    </source>
</evidence>
<dbReference type="AlphaFoldDB" id="A0A9W8UGF2"/>
<dbReference type="PANTHER" id="PTHR47784">
    <property type="entry name" value="STEROL UPTAKE CONTROL PROTEIN 2"/>
    <property type="match status" value="1"/>
</dbReference>
<dbReference type="Proteomes" id="UP001152130">
    <property type="component" value="Unassembled WGS sequence"/>
</dbReference>
<dbReference type="OrthoDB" id="4937900at2759"/>
<dbReference type="PANTHER" id="PTHR47784:SF4">
    <property type="entry name" value="ZN(II)2CYS6 TRANSCRIPTION FACTOR (EUROFUNG)"/>
    <property type="match status" value="1"/>
</dbReference>
<protein>
    <submittedName>
        <fullName evidence="1">Uncharacterized protein</fullName>
    </submittedName>
</protein>
<dbReference type="EMBL" id="JAPDHF010000001">
    <property type="protein sequence ID" value="KAJ4024624.1"/>
    <property type="molecule type" value="Genomic_DNA"/>
</dbReference>
<comment type="caution">
    <text evidence="1">The sequence shown here is derived from an EMBL/GenBank/DDBJ whole genome shotgun (WGS) entry which is preliminary data.</text>
</comment>
<organism evidence="1 2">
    <name type="scientific">Fusarium irregulare</name>
    <dbReference type="NCBI Taxonomy" id="2494466"/>
    <lineage>
        <taxon>Eukaryota</taxon>
        <taxon>Fungi</taxon>
        <taxon>Dikarya</taxon>
        <taxon>Ascomycota</taxon>
        <taxon>Pezizomycotina</taxon>
        <taxon>Sordariomycetes</taxon>
        <taxon>Hypocreomycetidae</taxon>
        <taxon>Hypocreales</taxon>
        <taxon>Nectriaceae</taxon>
        <taxon>Fusarium</taxon>
        <taxon>Fusarium incarnatum-equiseti species complex</taxon>
    </lineage>
</organism>
<accession>A0A9W8UGF2</accession>
<keyword evidence="2" id="KW-1185">Reference proteome</keyword>
<dbReference type="GO" id="GO:0001228">
    <property type="term" value="F:DNA-binding transcription activator activity, RNA polymerase II-specific"/>
    <property type="evidence" value="ECO:0007669"/>
    <property type="project" value="TreeGrafter"/>
</dbReference>
<gene>
    <name evidence="1" type="ORF">NW766_000863</name>
</gene>
<name>A0A9W8UGF2_9HYPO</name>
<proteinExistence type="predicted"/>
<reference evidence="1" key="1">
    <citation type="submission" date="2022-10" db="EMBL/GenBank/DDBJ databases">
        <title>Fusarium specimens isolated from Avocado Roots.</title>
        <authorList>
            <person name="Stajich J."/>
            <person name="Roper C."/>
            <person name="Heimlech-Rivalta G."/>
        </authorList>
    </citation>
    <scope>NUCLEOTIDE SEQUENCE</scope>
    <source>
        <strain evidence="1">CF00143</strain>
    </source>
</reference>